<reference evidence="1 2" key="1">
    <citation type="journal article" date="2018" name="Front. Microbiol.">
        <title>Genomic and genetic insights into a cosmopolitan fungus, Paecilomyces variotii (Eurotiales).</title>
        <authorList>
            <person name="Urquhart A.S."/>
            <person name="Mondo S.J."/>
            <person name="Makela M.R."/>
            <person name="Hane J.K."/>
            <person name="Wiebenga A."/>
            <person name="He G."/>
            <person name="Mihaltcheva S."/>
            <person name="Pangilinan J."/>
            <person name="Lipzen A."/>
            <person name="Barry K."/>
            <person name="de Vries R.P."/>
            <person name="Grigoriev I.V."/>
            <person name="Idnurm A."/>
        </authorList>
    </citation>
    <scope>NUCLEOTIDE SEQUENCE [LARGE SCALE GENOMIC DNA]</scope>
    <source>
        <strain evidence="1 2">CBS 101075</strain>
    </source>
</reference>
<dbReference type="Proteomes" id="UP000283841">
    <property type="component" value="Unassembled WGS sequence"/>
</dbReference>
<keyword evidence="2" id="KW-1185">Reference proteome</keyword>
<gene>
    <name evidence="1" type="ORF">C8Q69DRAFT_482846</name>
</gene>
<organism evidence="1 2">
    <name type="scientific">Byssochlamys spectabilis</name>
    <name type="common">Paecilomyces variotii</name>
    <dbReference type="NCBI Taxonomy" id="264951"/>
    <lineage>
        <taxon>Eukaryota</taxon>
        <taxon>Fungi</taxon>
        <taxon>Dikarya</taxon>
        <taxon>Ascomycota</taxon>
        <taxon>Pezizomycotina</taxon>
        <taxon>Eurotiomycetes</taxon>
        <taxon>Eurotiomycetidae</taxon>
        <taxon>Eurotiales</taxon>
        <taxon>Thermoascaceae</taxon>
        <taxon>Paecilomyces</taxon>
    </lineage>
</organism>
<dbReference type="RefSeq" id="XP_028481007.1">
    <property type="nucleotide sequence ID" value="XM_028631685.1"/>
</dbReference>
<name>A0A443HHQ6_BYSSP</name>
<dbReference type="VEuPathDB" id="FungiDB:C8Q69DRAFT_482846"/>
<proteinExistence type="predicted"/>
<protein>
    <submittedName>
        <fullName evidence="1">Uncharacterized protein</fullName>
    </submittedName>
</protein>
<evidence type="ECO:0000313" key="2">
    <source>
        <dbReference type="Proteomes" id="UP000283841"/>
    </source>
</evidence>
<accession>A0A443HHQ6</accession>
<dbReference type="GeneID" id="39600962"/>
<dbReference type="AlphaFoldDB" id="A0A443HHQ6"/>
<evidence type="ECO:0000313" key="1">
    <source>
        <dbReference type="EMBL" id="RWQ91362.1"/>
    </source>
</evidence>
<sequence length="173" mass="19101">MTSTETPAQRALRLMKTEDVTNGVWNYLLSTAFTFPKFLVVPEYHFVTTAGAGDEGYADLAVLKVDGLGKNNHRIVLLYEGKKEGGDWAKIADTARQANRAMGGRKKGETPFIVIALGPYFGFLHHDLTNVDGFVRTGVKGKDYVTGLVDATDGKKDNFERIMQMLGEYANTF</sequence>
<comment type="caution">
    <text evidence="1">The sequence shown here is derived from an EMBL/GenBank/DDBJ whole genome shotgun (WGS) entry which is preliminary data.</text>
</comment>
<dbReference type="EMBL" id="RCNU01000021">
    <property type="protein sequence ID" value="RWQ91362.1"/>
    <property type="molecule type" value="Genomic_DNA"/>
</dbReference>